<dbReference type="OrthoDB" id="726375at2"/>
<feature type="domain" description="Iminophenyl-pyruvate dimer synthase" evidence="2">
    <location>
        <begin position="771"/>
        <end position="1008"/>
    </location>
</feature>
<reference evidence="3 4" key="1">
    <citation type="journal article" date="2019" name="Microb. Cell Fact.">
        <title>Exploring novel herbicidin analogues by transcriptional regulator overexpression and MS/MS molecular networking.</title>
        <authorList>
            <person name="Shi Y."/>
            <person name="Gu R."/>
            <person name="Li Y."/>
            <person name="Wang X."/>
            <person name="Ren W."/>
            <person name="Li X."/>
            <person name="Wang L."/>
            <person name="Xie Y."/>
            <person name="Hong B."/>
        </authorList>
    </citation>
    <scope>NUCLEOTIDE SEQUENCE [LARGE SCALE GENOMIC DNA]</scope>
    <source>
        <strain evidence="3 4">US-43</strain>
    </source>
</reference>
<feature type="compositionally biased region" description="Gly residues" evidence="1">
    <location>
        <begin position="502"/>
        <end position="513"/>
    </location>
</feature>
<comment type="caution">
    <text evidence="3">The sequence shown here is derived from an EMBL/GenBank/DDBJ whole genome shotgun (WGS) entry which is preliminary data.</text>
</comment>
<proteinExistence type="predicted"/>
<dbReference type="RefSeq" id="WP_152263515.1">
    <property type="nucleotide sequence ID" value="NZ_VOKX01000021.1"/>
</dbReference>
<dbReference type="Pfam" id="PF12902">
    <property type="entry name" value="Ferritin-like"/>
    <property type="match status" value="1"/>
</dbReference>
<accession>A0A5N5W969</accession>
<dbReference type="EMBL" id="VOKX01000021">
    <property type="protein sequence ID" value="KAB7846611.1"/>
    <property type="molecule type" value="Genomic_DNA"/>
</dbReference>
<feature type="region of interest" description="Disordered" evidence="1">
    <location>
        <begin position="487"/>
        <end position="584"/>
    </location>
</feature>
<protein>
    <submittedName>
        <fullName evidence="3">VioB-polyketide synthase</fullName>
    </submittedName>
</protein>
<dbReference type="AlphaFoldDB" id="A0A5N5W969"/>
<organism evidence="3 4">
    <name type="scientific">Streptomyces mobaraensis</name>
    <name type="common">Streptoverticillium mobaraense</name>
    <dbReference type="NCBI Taxonomy" id="35621"/>
    <lineage>
        <taxon>Bacteria</taxon>
        <taxon>Bacillati</taxon>
        <taxon>Actinomycetota</taxon>
        <taxon>Actinomycetes</taxon>
        <taxon>Kitasatosporales</taxon>
        <taxon>Streptomycetaceae</taxon>
        <taxon>Streptomyces</taxon>
    </lineage>
</organism>
<feature type="compositionally biased region" description="Low complexity" evidence="1">
    <location>
        <begin position="514"/>
        <end position="524"/>
    </location>
</feature>
<gene>
    <name evidence="3" type="ORF">FRZ00_12605</name>
</gene>
<dbReference type="InterPro" id="IPR012347">
    <property type="entry name" value="Ferritin-like"/>
</dbReference>
<evidence type="ECO:0000313" key="4">
    <source>
        <dbReference type="Proteomes" id="UP000327000"/>
    </source>
</evidence>
<name>A0A5N5W969_STRMB</name>
<feature type="compositionally biased region" description="Low complexity" evidence="1">
    <location>
        <begin position="546"/>
        <end position="570"/>
    </location>
</feature>
<dbReference type="Gene3D" id="1.20.1260.10">
    <property type="match status" value="1"/>
</dbReference>
<evidence type="ECO:0000256" key="1">
    <source>
        <dbReference type="SAM" id="MobiDB-lite"/>
    </source>
</evidence>
<dbReference type="Proteomes" id="UP000327000">
    <property type="component" value="Unassembled WGS sequence"/>
</dbReference>
<evidence type="ECO:0000259" key="2">
    <source>
        <dbReference type="Pfam" id="PF12902"/>
    </source>
</evidence>
<dbReference type="InterPro" id="IPR026820">
    <property type="entry name" value="VioB/RebD_dom"/>
</dbReference>
<keyword evidence="4" id="KW-1185">Reference proteome</keyword>
<sequence>MSVFDLPRLHFAGVATTRLPTGPRNGLVDMAGPRALVDDGPEPVPFPADRPAAEYHAWLRRRGPRYDRRGRPCPDGEFSVATGWNLDGNGHFLFDARVTAVQGPDGRTDTEDPVVGRAVDVWGHYNPYLRTTVNRARVFDLDPASRWTTALMTGRFGVGRLGRSHDDGYLFTGGVTGFQPPRWVQFGRILDVGEHILAEQLRYAAVHQFVVVREEAEWPPGAVRSPVAEALRSAVAGGGADGLVVRFALDGMSTPVVPDAPVHWRVRGTVAPWYPHEMRTYPAGRLLEPVPGSPLRHLSLRLTDDLAVLDMITAVPVTHRAEEAGPGPLHALGPALDLGDLELWTASGALVARLPAGAYPSDATSGLVTVARADSLARAAGSPEAADERLFLTRTAPGGRRRVLLAEREAVVQSDDAFVVLHHRDRARGADHAVPVRLRSFVRGRPAPVEVRVRQYYNPRALPADRVAGTPGARCADAVVLGLRAGRGEEAGGEPGGESDAGPGGGSGGGSGRTDGSTGSTGSTPNDPVGGTDSGPDGRTGGTVGAPGAVPHGPVGGAPAPAGRARTASPAPAPAPTPYTPECTLTTNAQGHAHLLLRGDRAGTCRVLLSTGPADTPGTDPRAPGSAWTAYDDADALRFWAGAGSLAVRVLPDDWHLDAVPREDVDFALLHREVFAYYEQVSTFMKSEVFSLADRCKVETYAELAWQMCDPRNKDRTYYMPPTRDLTDPKARLLLAYLRNQQAGIRPPLAVPAPPTAPPPITTRGRLWAVLKQAATLELAVMLQYLYAAFSLPTHGAGRVLVRRGLWTPRQLELVCGQGGATLDDGIRGGLLNVAREEMIHFLLVNNIIMALGEPFHVPVIDFGTLNGRLPVPLDFVLEGLSIGSVQRYIAVEQPAGLTPELRQEGTPHAPPAPHPGAWGSISELYAAIREGLRRVPDLFLVEKGRGGGEHHLFLRESVNTAHPDYQLEVDDLASALFAVDLITEQGEGGSGAAPPPETSHFETFLRIGELLTTERAPGPHGRLLPWDPAYPVLRNPTLGTGDAAKDPVTAPEARAVARLFNQAYELMLRLMVQHFGESADGSLRRSKLMNASIDVMTGIMRPLAELLVTMDSGRRGRTAGPTFELEAAPEPVPRPDVARRALALRFAHLAAAARACPRVPDRVGDLAAFYADFFQGLPGATDPKRRGREG</sequence>
<evidence type="ECO:0000313" key="3">
    <source>
        <dbReference type="EMBL" id="KAB7846611.1"/>
    </source>
</evidence>